<dbReference type="AlphaFoldDB" id="A0A0P1E867"/>
<keyword evidence="2 7" id="KW-0813">Transport</keyword>
<protein>
    <submittedName>
        <fullName evidence="9">Oligopeptide transport system permease protein OppB</fullName>
    </submittedName>
</protein>
<feature type="transmembrane region" description="Helical" evidence="7">
    <location>
        <begin position="275"/>
        <end position="301"/>
    </location>
</feature>
<feature type="transmembrane region" description="Helical" evidence="7">
    <location>
        <begin position="134"/>
        <end position="160"/>
    </location>
</feature>
<keyword evidence="4 7" id="KW-0812">Transmembrane</keyword>
<evidence type="ECO:0000256" key="7">
    <source>
        <dbReference type="RuleBase" id="RU363032"/>
    </source>
</evidence>
<name>A0A0P1E867_9RHOB</name>
<evidence type="ECO:0000256" key="6">
    <source>
        <dbReference type="ARBA" id="ARBA00023136"/>
    </source>
</evidence>
<dbReference type="RefSeq" id="WP_058274596.1">
    <property type="nucleotide sequence ID" value="NZ_CANLZK010000003.1"/>
</dbReference>
<organism evidence="9 10">
    <name type="scientific">Ruegeria atlantica</name>
    <dbReference type="NCBI Taxonomy" id="81569"/>
    <lineage>
        <taxon>Bacteria</taxon>
        <taxon>Pseudomonadati</taxon>
        <taxon>Pseudomonadota</taxon>
        <taxon>Alphaproteobacteria</taxon>
        <taxon>Rhodobacterales</taxon>
        <taxon>Roseobacteraceae</taxon>
        <taxon>Ruegeria</taxon>
    </lineage>
</organism>
<dbReference type="CDD" id="cd06261">
    <property type="entry name" value="TM_PBP2"/>
    <property type="match status" value="1"/>
</dbReference>
<dbReference type="GO" id="GO:0055085">
    <property type="term" value="P:transmembrane transport"/>
    <property type="evidence" value="ECO:0007669"/>
    <property type="project" value="InterPro"/>
</dbReference>
<dbReference type="PANTHER" id="PTHR30465">
    <property type="entry name" value="INNER MEMBRANE ABC TRANSPORTER"/>
    <property type="match status" value="1"/>
</dbReference>
<dbReference type="Pfam" id="PF19300">
    <property type="entry name" value="BPD_transp_1_N"/>
    <property type="match status" value="1"/>
</dbReference>
<dbReference type="PROSITE" id="PS50928">
    <property type="entry name" value="ABC_TM1"/>
    <property type="match status" value="1"/>
</dbReference>
<dbReference type="NCBIfam" id="NF007008">
    <property type="entry name" value="PRK09471.1"/>
    <property type="match status" value="1"/>
</dbReference>
<comment type="subcellular location">
    <subcellularLocation>
        <location evidence="1 7">Cell membrane</location>
        <topology evidence="1 7">Multi-pass membrane protein</topology>
    </subcellularLocation>
</comment>
<sequence length="307" mass="33793">MLAYIVRRLLIAVPTILLLIVASFFLMHFAPGGPFTSERPLPPAVLANIEARYGLDQPLWKQLWDYLYNIVVHFDFGPSFKFKDRDVNDIIAQGFPISLTYGSLSFLVATTVGVALGIAAAIKHNSWIDYLAVGLGIAAQALPNFIMGPILILTFTLWLGWLPGGGWNGGQWPYLIMPVIALATSYMGSIARITRSSMLEVLNSNFIRTARAKGLPTRTVIWRHALKPTLLPVVSYLGPVFVYVLTGSVFVDIYFSTGGLGQAYVGSALSRDYAVLLGVTILYGVLTVLVNLLTDLAYAWFDPKIRY</sequence>
<gene>
    <name evidence="9" type="primary">oppB</name>
    <name evidence="9" type="ORF">RUM4293_03527</name>
</gene>
<dbReference type="Pfam" id="PF00528">
    <property type="entry name" value="BPD_transp_1"/>
    <property type="match status" value="1"/>
</dbReference>
<evidence type="ECO:0000256" key="2">
    <source>
        <dbReference type="ARBA" id="ARBA00022448"/>
    </source>
</evidence>
<keyword evidence="6 7" id="KW-0472">Membrane</keyword>
<feature type="domain" description="ABC transmembrane type-1" evidence="8">
    <location>
        <begin position="95"/>
        <end position="294"/>
    </location>
</feature>
<dbReference type="SUPFAM" id="SSF161098">
    <property type="entry name" value="MetI-like"/>
    <property type="match status" value="1"/>
</dbReference>
<feature type="transmembrane region" description="Helical" evidence="7">
    <location>
        <begin position="172"/>
        <end position="191"/>
    </location>
</feature>
<evidence type="ECO:0000256" key="4">
    <source>
        <dbReference type="ARBA" id="ARBA00022692"/>
    </source>
</evidence>
<accession>A0A0P1E867</accession>
<feature type="transmembrane region" description="Helical" evidence="7">
    <location>
        <begin position="233"/>
        <end position="255"/>
    </location>
</feature>
<evidence type="ECO:0000313" key="10">
    <source>
        <dbReference type="Proteomes" id="UP000050786"/>
    </source>
</evidence>
<proteinExistence type="inferred from homology"/>
<keyword evidence="3" id="KW-1003">Cell membrane</keyword>
<keyword evidence="5 7" id="KW-1133">Transmembrane helix</keyword>
<evidence type="ECO:0000256" key="3">
    <source>
        <dbReference type="ARBA" id="ARBA00022475"/>
    </source>
</evidence>
<evidence type="ECO:0000259" key="8">
    <source>
        <dbReference type="PROSITE" id="PS50928"/>
    </source>
</evidence>
<dbReference type="Gene3D" id="1.10.3720.10">
    <property type="entry name" value="MetI-like"/>
    <property type="match status" value="1"/>
</dbReference>
<dbReference type="InterPro" id="IPR035906">
    <property type="entry name" value="MetI-like_sf"/>
</dbReference>
<dbReference type="GO" id="GO:0005886">
    <property type="term" value="C:plasma membrane"/>
    <property type="evidence" value="ECO:0007669"/>
    <property type="project" value="UniProtKB-SubCell"/>
</dbReference>
<evidence type="ECO:0000256" key="5">
    <source>
        <dbReference type="ARBA" id="ARBA00022989"/>
    </source>
</evidence>
<evidence type="ECO:0000313" key="9">
    <source>
        <dbReference type="EMBL" id="CUH44621.1"/>
    </source>
</evidence>
<dbReference type="Proteomes" id="UP000050786">
    <property type="component" value="Unassembled WGS sequence"/>
</dbReference>
<feature type="transmembrane region" description="Helical" evidence="7">
    <location>
        <begin position="104"/>
        <end position="122"/>
    </location>
</feature>
<dbReference type="EMBL" id="CYPS01000055">
    <property type="protein sequence ID" value="CUH44621.1"/>
    <property type="molecule type" value="Genomic_DNA"/>
</dbReference>
<feature type="transmembrane region" description="Helical" evidence="7">
    <location>
        <begin position="9"/>
        <end position="30"/>
    </location>
</feature>
<dbReference type="InterPro" id="IPR045621">
    <property type="entry name" value="BPD_transp_1_N"/>
</dbReference>
<comment type="similarity">
    <text evidence="7">Belongs to the binding-protein-dependent transport system permease family.</text>
</comment>
<dbReference type="InterPro" id="IPR000515">
    <property type="entry name" value="MetI-like"/>
</dbReference>
<reference evidence="10" key="1">
    <citation type="submission" date="2015-09" db="EMBL/GenBank/DDBJ databases">
        <authorList>
            <person name="Rodrigo-Torres L."/>
            <person name="Arahal D.R."/>
        </authorList>
    </citation>
    <scope>NUCLEOTIDE SEQUENCE [LARGE SCALE GENOMIC DNA]</scope>
    <source>
        <strain evidence="10">CECT 4293</strain>
    </source>
</reference>
<dbReference type="PANTHER" id="PTHR30465:SF74">
    <property type="entry name" value="OLIGOPEPTIDE TRANSPORT SYSTEM PERMEASE PROTEIN OPPB"/>
    <property type="match status" value="1"/>
</dbReference>
<evidence type="ECO:0000256" key="1">
    <source>
        <dbReference type="ARBA" id="ARBA00004651"/>
    </source>
</evidence>
<keyword evidence="10" id="KW-1185">Reference proteome</keyword>